<keyword evidence="2" id="KW-1185">Reference proteome</keyword>
<dbReference type="EMBL" id="WMIF01000045">
    <property type="protein sequence ID" value="MTH36536.1"/>
    <property type="molecule type" value="Genomic_DNA"/>
</dbReference>
<proteinExistence type="predicted"/>
<name>A0A844H6P7_9RHOB</name>
<comment type="caution">
    <text evidence="1">The sequence shown here is derived from an EMBL/GenBank/DDBJ whole genome shotgun (WGS) entry which is preliminary data.</text>
</comment>
<evidence type="ECO:0000313" key="2">
    <source>
        <dbReference type="Proteomes" id="UP000442533"/>
    </source>
</evidence>
<dbReference type="AlphaFoldDB" id="A0A844H6P7"/>
<dbReference type="Proteomes" id="UP000442533">
    <property type="component" value="Unassembled WGS sequence"/>
</dbReference>
<gene>
    <name evidence="1" type="ORF">GL279_18275</name>
</gene>
<organism evidence="1 2">
    <name type="scientific">Paracoccus limosus</name>
    <dbReference type="NCBI Taxonomy" id="913252"/>
    <lineage>
        <taxon>Bacteria</taxon>
        <taxon>Pseudomonadati</taxon>
        <taxon>Pseudomonadota</taxon>
        <taxon>Alphaproteobacteria</taxon>
        <taxon>Rhodobacterales</taxon>
        <taxon>Paracoccaceae</taxon>
        <taxon>Paracoccus</taxon>
    </lineage>
</organism>
<sequence length="387" mass="41788">MDALIADEQEALLEDAQRLLLRTCLGLDPDNIGTQHDREPLVVGLVQSALQMLPRDGAGLLASAHDYHAPTGMFALRPGMHLRLLTGRDQFPEEPGSADGRQDFSDLTSEIVLPLFSAPTRPFVGASQDALPALSGPFGQNAVTLDPGLAMRWWDDHELANLSQRARDGTFGIGDPAALELLLSGRLAYVIPPSGLPTDPVYTRNIPRRFDDFDDMARPLPARDTLIVAARTHDDISAFLAQDRGGRLFGALEYDYVDDDGNDIVVRSACAWGSQDDPNGGPNARVLCGLFTQPIRASLLIDVEVNGDPRRVPLGTSVGSLLPPEVMAPCFVLATGEADQRFAPGNRLAARITLPTYGDGARAVYSSDDCRLMALPLTHGARFSWTN</sequence>
<accession>A0A844H6P7</accession>
<protein>
    <submittedName>
        <fullName evidence="1">Uncharacterized protein</fullName>
    </submittedName>
</protein>
<reference evidence="1 2" key="1">
    <citation type="submission" date="2019-11" db="EMBL/GenBank/DDBJ databases">
        <authorList>
            <person name="Dong K."/>
        </authorList>
    </citation>
    <scope>NUCLEOTIDE SEQUENCE [LARGE SCALE GENOMIC DNA]</scope>
    <source>
        <strain evidence="1 2">JCM 17370</strain>
    </source>
</reference>
<evidence type="ECO:0000313" key="1">
    <source>
        <dbReference type="EMBL" id="MTH36536.1"/>
    </source>
</evidence>